<dbReference type="InterPro" id="IPR010260">
    <property type="entry name" value="AlpA"/>
</dbReference>
<comment type="caution">
    <text evidence="1">The sequence shown here is derived from an EMBL/GenBank/DDBJ whole genome shotgun (WGS) entry which is preliminary data.</text>
</comment>
<dbReference type="PANTHER" id="PTHR36154:SF1">
    <property type="entry name" value="DNA-BINDING TRANSCRIPTIONAL ACTIVATOR ALPA"/>
    <property type="match status" value="1"/>
</dbReference>
<dbReference type="PANTHER" id="PTHR36154">
    <property type="entry name" value="DNA-BINDING TRANSCRIPTIONAL ACTIVATOR ALPA"/>
    <property type="match status" value="1"/>
</dbReference>
<dbReference type="EMBL" id="WNDX01000021">
    <property type="protein sequence ID" value="KAF1046347.1"/>
    <property type="molecule type" value="Genomic_DNA"/>
</dbReference>
<evidence type="ECO:0008006" key="3">
    <source>
        <dbReference type="Google" id="ProtNLM"/>
    </source>
</evidence>
<dbReference type="Proteomes" id="UP000462435">
    <property type="component" value="Unassembled WGS sequence"/>
</dbReference>
<dbReference type="InterPro" id="IPR052931">
    <property type="entry name" value="Prophage_regulatory_activator"/>
</dbReference>
<proteinExistence type="predicted"/>
<dbReference type="InterPro" id="IPR009061">
    <property type="entry name" value="DNA-bd_dom_put_sf"/>
</dbReference>
<dbReference type="SUPFAM" id="SSF46955">
    <property type="entry name" value="Putative DNA-binding domain"/>
    <property type="match status" value="1"/>
</dbReference>
<dbReference type="AlphaFoldDB" id="A0A7V8JVB2"/>
<evidence type="ECO:0000313" key="2">
    <source>
        <dbReference type="Proteomes" id="UP000462435"/>
    </source>
</evidence>
<protein>
    <recommendedName>
        <fullName evidence="3">AlpA family phage regulatory protein</fullName>
    </recommendedName>
</protein>
<organism evidence="1 2">
    <name type="scientific">Herbaspirillum frisingense</name>
    <dbReference type="NCBI Taxonomy" id="92645"/>
    <lineage>
        <taxon>Bacteria</taxon>
        <taxon>Pseudomonadati</taxon>
        <taxon>Pseudomonadota</taxon>
        <taxon>Betaproteobacteria</taxon>
        <taxon>Burkholderiales</taxon>
        <taxon>Oxalobacteraceae</taxon>
        <taxon>Herbaspirillum</taxon>
    </lineage>
</organism>
<dbReference type="Pfam" id="PF05930">
    <property type="entry name" value="Phage_AlpA"/>
    <property type="match status" value="1"/>
</dbReference>
<gene>
    <name evidence="1" type="ORF">GAK35_01032</name>
</gene>
<dbReference type="Gene3D" id="1.10.238.160">
    <property type="match status" value="1"/>
</dbReference>
<accession>A0A7V8JVB2</accession>
<name>A0A7V8JVB2_9BURK</name>
<sequence>MTAQDAAGKDASRKKIINRKQLLEMIPLSERTILDMEKKGQFPRRFAITPRLVGWDLADVEAWIDQRKAAAEQPVAPGLHAA</sequence>
<evidence type="ECO:0000313" key="1">
    <source>
        <dbReference type="EMBL" id="KAF1046347.1"/>
    </source>
</evidence>
<reference evidence="2" key="1">
    <citation type="journal article" date="2020" name="MBio">
        <title>Horizontal gene transfer to a defensive symbiont with a reduced genome amongst a multipartite beetle microbiome.</title>
        <authorList>
            <person name="Waterworth S.C."/>
            <person name="Florez L.V."/>
            <person name="Rees E.R."/>
            <person name="Hertweck C."/>
            <person name="Kaltenpoth M."/>
            <person name="Kwan J.C."/>
        </authorList>
    </citation>
    <scope>NUCLEOTIDE SEQUENCE [LARGE SCALE GENOMIC DNA]</scope>
</reference>